<reference evidence="2 3" key="1">
    <citation type="submission" date="2019-02" db="EMBL/GenBank/DDBJ databases">
        <title>Genome sequencing of the rare red list fungi Dentipellis fragilis.</title>
        <authorList>
            <person name="Buettner E."/>
            <person name="Kellner H."/>
        </authorList>
    </citation>
    <scope>NUCLEOTIDE SEQUENCE [LARGE SCALE GENOMIC DNA]</scope>
    <source>
        <strain evidence="2 3">DSM 105465</strain>
    </source>
</reference>
<feature type="region of interest" description="Disordered" evidence="1">
    <location>
        <begin position="57"/>
        <end position="86"/>
    </location>
</feature>
<accession>A0A4Y9XM10</accession>
<evidence type="ECO:0000313" key="2">
    <source>
        <dbReference type="EMBL" id="TFY50393.1"/>
    </source>
</evidence>
<dbReference type="EMBL" id="SEOQ01001850">
    <property type="protein sequence ID" value="TFY50393.1"/>
    <property type="molecule type" value="Genomic_DNA"/>
</dbReference>
<evidence type="ECO:0000256" key="1">
    <source>
        <dbReference type="SAM" id="MobiDB-lite"/>
    </source>
</evidence>
<feature type="compositionally biased region" description="Polar residues" evidence="1">
    <location>
        <begin position="130"/>
        <end position="148"/>
    </location>
</feature>
<name>A0A4Y9XM10_9AGAM</name>
<comment type="caution">
    <text evidence="2">The sequence shown here is derived from an EMBL/GenBank/DDBJ whole genome shotgun (WGS) entry which is preliminary data.</text>
</comment>
<keyword evidence="3" id="KW-1185">Reference proteome</keyword>
<gene>
    <name evidence="2" type="ORF">EVG20_g11545</name>
</gene>
<feature type="region of interest" description="Disordered" evidence="1">
    <location>
        <begin position="127"/>
        <end position="148"/>
    </location>
</feature>
<proteinExistence type="predicted"/>
<evidence type="ECO:0000313" key="3">
    <source>
        <dbReference type="Proteomes" id="UP000298327"/>
    </source>
</evidence>
<protein>
    <submittedName>
        <fullName evidence="2">Uncharacterized protein</fullName>
    </submittedName>
</protein>
<sequence length="171" mass="19358">MHVYPVNYAEDDTTCVALAIGNAAGPFQRERKDANRAVEVRFSASTLSFVARLIRTSRRRRSSQPDSRRAFYGQLEPGSVSDERHHTSRDTCYIEYHGLRRPSQAQHAMTRSSLNHVGFATVMSSREYPNKSNSTQVGRATSKQPSTGTTDCMKCGGYITLPQLRDHRRRY</sequence>
<organism evidence="2 3">
    <name type="scientific">Dentipellis fragilis</name>
    <dbReference type="NCBI Taxonomy" id="205917"/>
    <lineage>
        <taxon>Eukaryota</taxon>
        <taxon>Fungi</taxon>
        <taxon>Dikarya</taxon>
        <taxon>Basidiomycota</taxon>
        <taxon>Agaricomycotina</taxon>
        <taxon>Agaricomycetes</taxon>
        <taxon>Russulales</taxon>
        <taxon>Hericiaceae</taxon>
        <taxon>Dentipellis</taxon>
    </lineage>
</organism>
<dbReference type="Proteomes" id="UP000298327">
    <property type="component" value="Unassembled WGS sequence"/>
</dbReference>
<dbReference type="AlphaFoldDB" id="A0A4Y9XM10"/>